<dbReference type="SUPFAM" id="SSF48208">
    <property type="entry name" value="Six-hairpin glycosidases"/>
    <property type="match status" value="1"/>
</dbReference>
<dbReference type="InterPro" id="IPR008928">
    <property type="entry name" value="6-hairpin_glycosidase_sf"/>
</dbReference>
<evidence type="ECO:0000256" key="3">
    <source>
        <dbReference type="ARBA" id="ARBA00022669"/>
    </source>
</evidence>
<evidence type="ECO:0000256" key="11">
    <source>
        <dbReference type="ARBA" id="ARBA00023295"/>
    </source>
</evidence>
<evidence type="ECO:0000256" key="6">
    <source>
        <dbReference type="ARBA" id="ARBA00022824"/>
    </source>
</evidence>
<dbReference type="SUPFAM" id="SSF57016">
    <property type="entry name" value="Plant lectins/antimicrobial peptides"/>
    <property type="match status" value="1"/>
</dbReference>
<accession>A0A0G4G9A6</accession>
<keyword evidence="6 13" id="KW-0256">Endoplasmic reticulum</keyword>
<evidence type="ECO:0000256" key="10">
    <source>
        <dbReference type="ARBA" id="ARBA00023180"/>
    </source>
</evidence>
<dbReference type="InterPro" id="IPR038518">
    <property type="entry name" value="Glyco_hydro_63N_sf"/>
</dbReference>
<dbReference type="PANTHER" id="PTHR10412:SF11">
    <property type="entry name" value="MANNOSYL-OLIGOSACCHARIDE GLUCOSIDASE"/>
    <property type="match status" value="1"/>
</dbReference>
<evidence type="ECO:0000256" key="1">
    <source>
        <dbReference type="ARBA" id="ARBA00004648"/>
    </source>
</evidence>
<feature type="region of interest" description="Disordered" evidence="14">
    <location>
        <begin position="253"/>
        <end position="276"/>
    </location>
</feature>
<dbReference type="Proteomes" id="UP000041254">
    <property type="component" value="Unassembled WGS sequence"/>
</dbReference>
<dbReference type="InterPro" id="IPR031631">
    <property type="entry name" value="Glyco_hydro_63N"/>
</dbReference>
<evidence type="ECO:0000256" key="13">
    <source>
        <dbReference type="RuleBase" id="RU368089"/>
    </source>
</evidence>
<dbReference type="AlphaFoldDB" id="A0A0G4G9A6"/>
<keyword evidence="15" id="KW-0732">Signal</keyword>
<dbReference type="Pfam" id="PF03200">
    <property type="entry name" value="Glyco_hydro_63"/>
    <property type="match status" value="2"/>
</dbReference>
<evidence type="ECO:0000256" key="4">
    <source>
        <dbReference type="ARBA" id="ARBA00022692"/>
    </source>
</evidence>
<dbReference type="GO" id="GO:0005789">
    <property type="term" value="C:endoplasmic reticulum membrane"/>
    <property type="evidence" value="ECO:0007669"/>
    <property type="project" value="UniProtKB-SubCell"/>
</dbReference>
<reference evidence="18 19" key="1">
    <citation type="submission" date="2014-11" db="EMBL/GenBank/DDBJ databases">
        <authorList>
            <person name="Zhu J."/>
            <person name="Qi W."/>
            <person name="Song R."/>
        </authorList>
    </citation>
    <scope>NUCLEOTIDE SEQUENCE [LARGE SCALE GENOMIC DNA]</scope>
</reference>
<keyword evidence="3" id="KW-0147">Chitin-binding</keyword>
<comment type="function">
    <text evidence="13">Cleaves the distal alpha 1,2-linked glucose residue from the Glc(3)Man(9)GlcNAc(2) oligosaccharide precursor.</text>
</comment>
<keyword evidence="19" id="KW-1185">Reference proteome</keyword>
<dbReference type="OMA" id="FNWYNTT"/>
<dbReference type="InParanoid" id="A0A0G4G9A6"/>
<evidence type="ECO:0000256" key="12">
    <source>
        <dbReference type="ARBA" id="ARBA00038888"/>
    </source>
</evidence>
<dbReference type="Gene3D" id="1.50.10.10">
    <property type="match status" value="1"/>
</dbReference>
<dbReference type="Pfam" id="PF16923">
    <property type="entry name" value="Glyco_hydro_63N"/>
    <property type="match status" value="1"/>
</dbReference>
<evidence type="ECO:0000256" key="14">
    <source>
        <dbReference type="SAM" id="MobiDB-lite"/>
    </source>
</evidence>
<dbReference type="PANTHER" id="PTHR10412">
    <property type="entry name" value="MANNOSYL-OLIGOSACCHARIDE GLUCOSIDASE"/>
    <property type="match status" value="1"/>
</dbReference>
<proteinExistence type="inferred from homology"/>
<evidence type="ECO:0000256" key="15">
    <source>
        <dbReference type="SAM" id="SignalP"/>
    </source>
</evidence>
<evidence type="ECO:0000256" key="7">
    <source>
        <dbReference type="ARBA" id="ARBA00022968"/>
    </source>
</evidence>
<feature type="chain" id="PRO_5005190145" description="Mannosyl-oligosaccharide glucosidase" evidence="15">
    <location>
        <begin position="25"/>
        <end position="918"/>
    </location>
</feature>
<feature type="domain" description="Glycosyl hydrolase family 63 N-terminal" evidence="17">
    <location>
        <begin position="40"/>
        <end position="255"/>
    </location>
</feature>
<dbReference type="InterPro" id="IPR036861">
    <property type="entry name" value="Endochitinase-like_sf"/>
</dbReference>
<evidence type="ECO:0000256" key="2">
    <source>
        <dbReference type="ARBA" id="ARBA00010833"/>
    </source>
</evidence>
<keyword evidence="9" id="KW-0472">Membrane</keyword>
<feature type="domain" description="Glycosyl hydrolase family 63 C-terminal" evidence="16">
    <location>
        <begin position="332"/>
        <end position="631"/>
    </location>
</feature>
<dbReference type="GO" id="GO:0008061">
    <property type="term" value="F:chitin binding"/>
    <property type="evidence" value="ECO:0007669"/>
    <property type="project" value="UniProtKB-KW"/>
</dbReference>
<evidence type="ECO:0000256" key="5">
    <source>
        <dbReference type="ARBA" id="ARBA00022801"/>
    </source>
</evidence>
<sequence length="918" mass="101570">MYWISSAVCVFLILLLLSIEGAISISSLDSLYTAEYNATMKWGTYRPGVYFGTRSRDPLSVLHGLAWSRPDGLEIHHDCKQDEKVRQFGWLEHDGASYGYQEIVDDRSHVLLHTSFAKHADRPGEIFHTRVVARPLAEDDTKAVSLLVYVGVEDESGHVVVDEQVTPFKTKDGKKHIDASGFTKSGKLRVGLTGSVPHKESGIGDFRSLVEVSAADGTAIKVFYHSLSLDDEDDPAVKTVWNAEHHLSQHLKRKKVKAKTDAPTGGPSPPPAPQIAVLQDTTDDSAKLVFLQLLVKPPADGITIDTHFFTRASLEALDDATVNALLSPSPSEYLTQLLDAKSAAFHDKYRRIFPVKPTGGGEDWPTSYEKVAKAAFSNLIGGLGYFHGPLPVAKGAKPRTLTAFSAVPSRSFFPRPFLWDEGFHGMVISKWDSRVFLDVLVHWMGLMDTDGWIPREPALCEEALTRVPEQFRLQSREVANPPSLVLPLMDLIDAAMENGKCAVLSSPDDPLVDNSAADCSTPSAGESQWRQAIDPALLSAVASSLYPRLSQWYHFLKKSQASKTKGCYRWHQRTTAHTYGSGFDDYPRGVLPTTTECHLDLHVWMIVMASAMLKLTKYLLSHSPSTSLTQKDVSQWSKEVTQLRDFLVKDKTKLYDPSTGLLADYMGEQPTTRTGALMLVPPWRTDGRCGEEFKQDNGKPGECDPYSPSPCCSPSGWCGSSPQHCQCEGCTISLPLEKRPKMPTKAATSPHIGVVSLFPFLFGILADQTPAGSSSTWLGKQLPAIVDDVMLSEDRLWSRAGLRSLSKSDVLFGSGENYWRSNVWININFLALRAIKKYYLLDREEGGSGDVTLPGPLRASMDRLYWELRERLVATIMTAYEKQGYMYESYHERSGRGLGAAPFTGWTATVVLIVAELF</sequence>
<keyword evidence="4" id="KW-0812">Transmembrane</keyword>
<keyword evidence="7" id="KW-0735">Signal-anchor</keyword>
<keyword evidence="10" id="KW-0325">Glycoprotein</keyword>
<keyword evidence="5 13" id="KW-0378">Hydrolase</keyword>
<evidence type="ECO:0000313" key="18">
    <source>
        <dbReference type="EMBL" id="CEM25414.1"/>
    </source>
</evidence>
<dbReference type="InterPro" id="IPR031335">
    <property type="entry name" value="Glyco_hydro_63_C"/>
</dbReference>
<evidence type="ECO:0000259" key="17">
    <source>
        <dbReference type="Pfam" id="PF16923"/>
    </source>
</evidence>
<gene>
    <name evidence="18" type="ORF">Vbra_17244</name>
</gene>
<name>A0A0G4G9A6_VITBC</name>
<dbReference type="InterPro" id="IPR012341">
    <property type="entry name" value="6hp_glycosidase-like_sf"/>
</dbReference>
<comment type="catalytic activity">
    <reaction evidence="13">
        <text>N(4)-(alpha-D-Glc-(1-&gt;2)-alpha-D-Glc-(1-&gt;3)-alpha-D-Glc-(1-&gt;3)-alpha-D-Man-(1-&gt;2)-alpha-D-Man-(1-&gt;2)-alpha-D-Man-(1-&gt;3)-[alpha-D-Man-(1-&gt;2)-alpha-D-Man-(1-&gt;3)-[alpha-D-Man-(1-&gt;2)-alpha-D-Man-(1-&gt;6)]-alpha-D-Man-(1-&gt;6)]-beta-D-Man-(1-&gt;4)-beta-D-GlcNAc-(1-&gt;4)-beta-D-GlcNAc)-L-asparaginyl-[protein] + H2O = N(4)-(alpha-D-Glc-(1-&gt;3)-alpha-D-Glc-(1-&gt;3)-alpha-D-Man-(1-&gt;2)-alpha-D-Man-(1-&gt;2)-alpha-D-Man-(1-&gt;3)-[alpha-D-Man-(1-&gt;2)-alpha-D-Man-(1-&gt;3)-[alpha-D-Man-(1-&gt;2)-alpha-D-Man-(1-&gt;6)]-alpha-D-Man-(1-&gt;6)]-beta-D-Man-(1-&gt;4)-beta-D-GlcNAc-(1-&gt;4)-beta-D-GlcNAc)-L-asparaginyl-[protein] + beta-D-glucose</text>
        <dbReference type="Rhea" id="RHEA:55988"/>
        <dbReference type="Rhea" id="RHEA-COMP:12806"/>
        <dbReference type="Rhea" id="RHEA-COMP:14355"/>
        <dbReference type="ChEBI" id="CHEBI:15377"/>
        <dbReference type="ChEBI" id="CHEBI:15903"/>
        <dbReference type="ChEBI" id="CHEBI:59082"/>
        <dbReference type="ChEBI" id="CHEBI:132537"/>
        <dbReference type="EC" id="3.2.1.106"/>
    </reaction>
</comment>
<comment type="similarity">
    <text evidence="2 13">Belongs to the glycosyl hydrolase 63 family.</text>
</comment>
<dbReference type="InterPro" id="IPR004888">
    <property type="entry name" value="Glycoside_hydrolase_63"/>
</dbReference>
<dbReference type="STRING" id="1169540.A0A0G4G9A6"/>
<dbReference type="EMBL" id="CDMY01000600">
    <property type="protein sequence ID" value="CEM25414.1"/>
    <property type="molecule type" value="Genomic_DNA"/>
</dbReference>
<dbReference type="GO" id="GO:0004573">
    <property type="term" value="F:Glc3Man9GlcNAc2 oligosaccharide glucosidase activity"/>
    <property type="evidence" value="ECO:0007669"/>
    <property type="project" value="UniProtKB-UniRule"/>
</dbReference>
<evidence type="ECO:0000313" key="19">
    <source>
        <dbReference type="Proteomes" id="UP000041254"/>
    </source>
</evidence>
<protein>
    <recommendedName>
        <fullName evidence="12 13">Mannosyl-oligosaccharide glucosidase</fullName>
        <ecNumber evidence="12 13">3.2.1.106</ecNumber>
    </recommendedName>
</protein>
<evidence type="ECO:0000256" key="8">
    <source>
        <dbReference type="ARBA" id="ARBA00022989"/>
    </source>
</evidence>
<feature type="signal peptide" evidence="15">
    <location>
        <begin position="1"/>
        <end position="24"/>
    </location>
</feature>
<dbReference type="GO" id="GO:0006487">
    <property type="term" value="P:protein N-linked glycosylation"/>
    <property type="evidence" value="ECO:0007669"/>
    <property type="project" value="UniProtKB-UniRule"/>
</dbReference>
<dbReference type="Gene3D" id="2.70.98.110">
    <property type="entry name" value="Glycosyl hydrolase family 63, N-terminal domain"/>
    <property type="match status" value="1"/>
</dbReference>
<evidence type="ECO:0000256" key="9">
    <source>
        <dbReference type="ARBA" id="ARBA00023136"/>
    </source>
</evidence>
<dbReference type="VEuPathDB" id="CryptoDB:Vbra_17244"/>
<dbReference type="GO" id="GO:0009311">
    <property type="term" value="P:oligosaccharide metabolic process"/>
    <property type="evidence" value="ECO:0007669"/>
    <property type="project" value="UniProtKB-UniRule"/>
</dbReference>
<dbReference type="OrthoDB" id="410058at2759"/>
<comment type="subcellular location">
    <subcellularLocation>
        <location evidence="1 13">Endoplasmic reticulum membrane</location>
        <topology evidence="1 13">Single-pass type II membrane protein</topology>
    </subcellularLocation>
</comment>
<keyword evidence="11 13" id="KW-0326">Glycosidase</keyword>
<dbReference type="Gene3D" id="3.30.60.10">
    <property type="entry name" value="Endochitinase-like"/>
    <property type="match status" value="1"/>
</dbReference>
<organism evidence="18 19">
    <name type="scientific">Vitrella brassicaformis (strain CCMP3155)</name>
    <dbReference type="NCBI Taxonomy" id="1169540"/>
    <lineage>
        <taxon>Eukaryota</taxon>
        <taxon>Sar</taxon>
        <taxon>Alveolata</taxon>
        <taxon>Colpodellida</taxon>
        <taxon>Vitrellaceae</taxon>
        <taxon>Vitrella</taxon>
    </lineage>
</organism>
<feature type="domain" description="Glycosyl hydrolase family 63 C-terminal" evidence="16">
    <location>
        <begin position="748"/>
        <end position="916"/>
    </location>
</feature>
<dbReference type="CDD" id="cd10909">
    <property type="entry name" value="ChtBD1_GH18_2"/>
    <property type="match status" value="1"/>
</dbReference>
<dbReference type="EC" id="3.2.1.106" evidence="12 13"/>
<evidence type="ECO:0000259" key="16">
    <source>
        <dbReference type="Pfam" id="PF03200"/>
    </source>
</evidence>
<keyword evidence="8" id="KW-1133">Transmembrane helix</keyword>